<comment type="subcellular location">
    <subcellularLocation>
        <location evidence="1">Membrane</location>
        <topology evidence="1">Multi-pass membrane protein</topology>
    </subcellularLocation>
</comment>
<keyword evidence="2 5" id="KW-0812">Transmembrane</keyword>
<feature type="transmembrane region" description="Helical" evidence="5">
    <location>
        <begin position="455"/>
        <end position="475"/>
    </location>
</feature>
<organism evidence="7 8">
    <name type="scientific">Kitasatospora arboriphila</name>
    <dbReference type="NCBI Taxonomy" id="258052"/>
    <lineage>
        <taxon>Bacteria</taxon>
        <taxon>Bacillati</taxon>
        <taxon>Actinomycetota</taxon>
        <taxon>Actinomycetes</taxon>
        <taxon>Kitasatosporales</taxon>
        <taxon>Streptomycetaceae</taxon>
        <taxon>Kitasatospora</taxon>
    </lineage>
</organism>
<feature type="transmembrane region" description="Helical" evidence="5">
    <location>
        <begin position="346"/>
        <end position="368"/>
    </location>
</feature>
<dbReference type="PANTHER" id="PTHR42770:SF7">
    <property type="entry name" value="MEMBRANE PROTEIN"/>
    <property type="match status" value="1"/>
</dbReference>
<feature type="transmembrane region" description="Helical" evidence="5">
    <location>
        <begin position="176"/>
        <end position="196"/>
    </location>
</feature>
<dbReference type="InterPro" id="IPR050367">
    <property type="entry name" value="APC_superfamily"/>
</dbReference>
<feature type="domain" description="Amino acid permease/ SLC12A" evidence="6">
    <location>
        <begin position="34"/>
        <end position="466"/>
    </location>
</feature>
<feature type="transmembrane region" description="Helical" evidence="5">
    <location>
        <begin position="144"/>
        <end position="164"/>
    </location>
</feature>
<proteinExistence type="predicted"/>
<feature type="transmembrane region" description="Helical" evidence="5">
    <location>
        <begin position="95"/>
        <end position="124"/>
    </location>
</feature>
<evidence type="ECO:0000256" key="2">
    <source>
        <dbReference type="ARBA" id="ARBA00022692"/>
    </source>
</evidence>
<feature type="transmembrane region" description="Helical" evidence="5">
    <location>
        <begin position="55"/>
        <end position="74"/>
    </location>
</feature>
<feature type="transmembrane region" description="Helical" evidence="5">
    <location>
        <begin position="249"/>
        <end position="268"/>
    </location>
</feature>
<keyword evidence="4 5" id="KW-0472">Membrane</keyword>
<dbReference type="Pfam" id="PF00324">
    <property type="entry name" value="AA_permease"/>
    <property type="match status" value="1"/>
</dbReference>
<name>A0ABP4E3J6_9ACTN</name>
<feature type="transmembrane region" description="Helical" evidence="5">
    <location>
        <begin position="216"/>
        <end position="237"/>
    </location>
</feature>
<sequence length="500" mass="52462">MNLTVEDRPPSTATMRRTLGVRDGIAIAASSTAATTSIGIGMGALAVYAGRQTPALLLVAFLPILGIALSYSRLNRTEPNCGNGYTWVGRALTPWLGFLTGWVILVANVVFMAYTSAVAGMVVLQFADKAGLHSLFGIALDPTSTAVTTVVGLVALVAVTVTAVTGVRSATRFQWVLLAFEYAVLLLFCGWAVVSGTQEFSFGWLNPFAIDSFHSLAQGLVLAVFVFWGWDAAFTVNEETRSASDASRGGLIALVAMLGLLVFAAVSFQRVMDTGTLVEQGPQALTFLGSSLSSEPWASLPLAALMCSAFASLQSSVIPTARGALAMGRDGTLGRAWTKVHPRYGSPAVGTVIIMAVAAGVAVLAMGIPRINTMILTAVNSIGLIVAFYYGLTAAACAVRFRGALREGAAEALRSVIVPAVSALVLFGLGAYLAFQYATMSDHFEARPDNGWFMLLIPSLFVVTGLVAAAVAKWYRRSPYFATGRGTDADAIALPMDDAA</sequence>
<evidence type="ECO:0000256" key="1">
    <source>
        <dbReference type="ARBA" id="ARBA00004141"/>
    </source>
</evidence>
<keyword evidence="3 5" id="KW-1133">Transmembrane helix</keyword>
<dbReference type="Gene3D" id="1.20.1740.10">
    <property type="entry name" value="Amino acid/polyamine transporter I"/>
    <property type="match status" value="1"/>
</dbReference>
<evidence type="ECO:0000256" key="4">
    <source>
        <dbReference type="ARBA" id="ARBA00023136"/>
    </source>
</evidence>
<dbReference type="PIRSF" id="PIRSF006060">
    <property type="entry name" value="AA_transporter"/>
    <property type="match status" value="1"/>
</dbReference>
<feature type="transmembrane region" description="Helical" evidence="5">
    <location>
        <begin position="302"/>
        <end position="325"/>
    </location>
</feature>
<feature type="transmembrane region" description="Helical" evidence="5">
    <location>
        <begin position="25"/>
        <end position="49"/>
    </location>
</feature>
<dbReference type="RefSeq" id="WP_344623958.1">
    <property type="nucleotide sequence ID" value="NZ_BAAALD010000022.1"/>
</dbReference>
<comment type="caution">
    <text evidence="7">The sequence shown here is derived from an EMBL/GenBank/DDBJ whole genome shotgun (WGS) entry which is preliminary data.</text>
</comment>
<evidence type="ECO:0000256" key="3">
    <source>
        <dbReference type="ARBA" id="ARBA00022989"/>
    </source>
</evidence>
<feature type="transmembrane region" description="Helical" evidence="5">
    <location>
        <begin position="374"/>
        <end position="401"/>
    </location>
</feature>
<evidence type="ECO:0000313" key="8">
    <source>
        <dbReference type="Proteomes" id="UP001499987"/>
    </source>
</evidence>
<feature type="transmembrane region" description="Helical" evidence="5">
    <location>
        <begin position="413"/>
        <end position="435"/>
    </location>
</feature>
<dbReference type="Proteomes" id="UP001499987">
    <property type="component" value="Unassembled WGS sequence"/>
</dbReference>
<dbReference type="InterPro" id="IPR004841">
    <property type="entry name" value="AA-permease/SLC12A_dom"/>
</dbReference>
<accession>A0ABP4E3J6</accession>
<gene>
    <name evidence="7" type="ORF">GCM10009663_28550</name>
</gene>
<dbReference type="EMBL" id="BAAALD010000022">
    <property type="protein sequence ID" value="GAA1083486.1"/>
    <property type="molecule type" value="Genomic_DNA"/>
</dbReference>
<dbReference type="PANTHER" id="PTHR42770">
    <property type="entry name" value="AMINO ACID TRANSPORTER-RELATED"/>
    <property type="match status" value="1"/>
</dbReference>
<evidence type="ECO:0000259" key="6">
    <source>
        <dbReference type="Pfam" id="PF00324"/>
    </source>
</evidence>
<reference evidence="8" key="1">
    <citation type="journal article" date="2019" name="Int. J. Syst. Evol. Microbiol.">
        <title>The Global Catalogue of Microorganisms (GCM) 10K type strain sequencing project: providing services to taxonomists for standard genome sequencing and annotation.</title>
        <authorList>
            <consortium name="The Broad Institute Genomics Platform"/>
            <consortium name="The Broad Institute Genome Sequencing Center for Infectious Disease"/>
            <person name="Wu L."/>
            <person name="Ma J."/>
        </authorList>
    </citation>
    <scope>NUCLEOTIDE SEQUENCE [LARGE SCALE GENOMIC DNA]</scope>
    <source>
        <strain evidence="8">JCM 13002</strain>
    </source>
</reference>
<evidence type="ECO:0000313" key="7">
    <source>
        <dbReference type="EMBL" id="GAA1083486.1"/>
    </source>
</evidence>
<keyword evidence="8" id="KW-1185">Reference proteome</keyword>
<protein>
    <submittedName>
        <fullName evidence="7">APC family permease</fullName>
    </submittedName>
</protein>
<evidence type="ECO:0000256" key="5">
    <source>
        <dbReference type="SAM" id="Phobius"/>
    </source>
</evidence>